<evidence type="ECO:0000313" key="7">
    <source>
        <dbReference type="Proteomes" id="UP000215633"/>
    </source>
</evidence>
<dbReference type="GO" id="GO:0030288">
    <property type="term" value="C:outer membrane-bounded periplasmic space"/>
    <property type="evidence" value="ECO:0007669"/>
    <property type="project" value="TreeGrafter"/>
</dbReference>
<dbReference type="PROSITE" id="PS51318">
    <property type="entry name" value="TAT"/>
    <property type="match status" value="1"/>
</dbReference>
<keyword evidence="5" id="KW-0574">Periplasm</keyword>
<dbReference type="AlphaFoldDB" id="A0A261VHS1"/>
<keyword evidence="3" id="KW-0813">Transport</keyword>
<keyword evidence="4" id="KW-0732">Signal</keyword>
<comment type="similarity">
    <text evidence="2">Belongs to the bacterial solute-binding protein 1 family.</text>
</comment>
<dbReference type="InterPro" id="IPR006059">
    <property type="entry name" value="SBP"/>
</dbReference>
<comment type="subcellular location">
    <subcellularLocation>
        <location evidence="1">Periplasm</location>
    </subcellularLocation>
</comment>
<dbReference type="RefSeq" id="WP_081760331.1">
    <property type="nucleotide sequence ID" value="NZ_NEVT01000007.1"/>
</dbReference>
<dbReference type="Proteomes" id="UP000215633">
    <property type="component" value="Unassembled WGS sequence"/>
</dbReference>
<dbReference type="Gene3D" id="3.40.190.10">
    <property type="entry name" value="Periplasmic binding protein-like II"/>
    <property type="match status" value="2"/>
</dbReference>
<evidence type="ECO:0000256" key="4">
    <source>
        <dbReference type="ARBA" id="ARBA00022729"/>
    </source>
</evidence>
<reference evidence="7" key="1">
    <citation type="submission" date="2017-05" db="EMBL/GenBank/DDBJ databases">
        <title>Complete and WGS of Bordetella genogroups.</title>
        <authorList>
            <person name="Spilker T."/>
            <person name="Lipuma J."/>
        </authorList>
    </citation>
    <scope>NUCLEOTIDE SEQUENCE [LARGE SCALE GENOMIC DNA]</scope>
    <source>
        <strain evidence="7">AU8256</strain>
    </source>
</reference>
<evidence type="ECO:0000256" key="3">
    <source>
        <dbReference type="ARBA" id="ARBA00022448"/>
    </source>
</evidence>
<sequence length="359" mass="40065">MTSIPDKQVVSRRRVLQLAGASMVMPHIWIPRADAAGRVIIRSPGGVYDDIRRETIYEPFRKETGIEVVPVATTGAKLMTMLKSGNMELDIVDITVPQLMAFQRAGALLPIPYREFKYTDPDDIDENYKYEYIVGNFIYGVVMGYNTEAYAAGKEPQSWAEFWDAQAFPGPRMLADMSVGTPDLEFALLADGVALDKLYPLDIERAFDSLSRVRPAIPKFWDTGSLSAQMLSSKQAVLGSIWSPRLIAAAEAGAPVAASWNQHCVHVQAYSILKDGPNVEGAKKLVDYCLSKDVQQRYFERYKGGPVTKTAYKNLSAERRAQIPGGERTARNGFILDAQWWEDNRGKVSAAWSKWVLSR</sequence>
<comment type="caution">
    <text evidence="6">The sequence shown here is derived from an EMBL/GenBank/DDBJ whole genome shotgun (WGS) entry which is preliminary data.</text>
</comment>
<evidence type="ECO:0000256" key="5">
    <source>
        <dbReference type="ARBA" id="ARBA00022764"/>
    </source>
</evidence>
<dbReference type="Pfam" id="PF13416">
    <property type="entry name" value="SBP_bac_8"/>
    <property type="match status" value="1"/>
</dbReference>
<dbReference type="GO" id="GO:0030976">
    <property type="term" value="F:thiamine pyrophosphate binding"/>
    <property type="evidence" value="ECO:0007669"/>
    <property type="project" value="TreeGrafter"/>
</dbReference>
<evidence type="ECO:0000256" key="2">
    <source>
        <dbReference type="ARBA" id="ARBA00008520"/>
    </source>
</evidence>
<protein>
    <recommendedName>
        <fullName evidence="8">ABC transporter substrate-binding protein</fullName>
    </recommendedName>
</protein>
<dbReference type="GO" id="GO:0015888">
    <property type="term" value="P:thiamine transport"/>
    <property type="evidence" value="ECO:0007669"/>
    <property type="project" value="TreeGrafter"/>
</dbReference>
<dbReference type="PANTHER" id="PTHR30006:SF3">
    <property type="entry name" value="THIAMINE-BINDING PERIPLASMIC PROTEIN"/>
    <property type="match status" value="1"/>
</dbReference>
<gene>
    <name evidence="6" type="ORF">CAL24_17330</name>
</gene>
<proteinExistence type="inferred from homology"/>
<organism evidence="6 7">
    <name type="scientific">Bordetella genomosp. 2</name>
    <dbReference type="NCBI Taxonomy" id="1983456"/>
    <lineage>
        <taxon>Bacteria</taxon>
        <taxon>Pseudomonadati</taxon>
        <taxon>Pseudomonadota</taxon>
        <taxon>Betaproteobacteria</taxon>
        <taxon>Burkholderiales</taxon>
        <taxon>Alcaligenaceae</taxon>
        <taxon>Bordetella</taxon>
    </lineage>
</organism>
<dbReference type="InterPro" id="IPR006311">
    <property type="entry name" value="TAT_signal"/>
</dbReference>
<name>A0A261VHS1_9BORD</name>
<accession>A0A261VHS1</accession>
<evidence type="ECO:0000256" key="1">
    <source>
        <dbReference type="ARBA" id="ARBA00004418"/>
    </source>
</evidence>
<dbReference type="PANTHER" id="PTHR30006">
    <property type="entry name" value="THIAMINE-BINDING PERIPLASMIC PROTEIN-RELATED"/>
    <property type="match status" value="1"/>
</dbReference>
<evidence type="ECO:0000313" key="6">
    <source>
        <dbReference type="EMBL" id="OZI73615.1"/>
    </source>
</evidence>
<evidence type="ECO:0008006" key="8">
    <source>
        <dbReference type="Google" id="ProtNLM"/>
    </source>
</evidence>
<dbReference type="EMBL" id="NEVT01000007">
    <property type="protein sequence ID" value="OZI73615.1"/>
    <property type="molecule type" value="Genomic_DNA"/>
</dbReference>
<keyword evidence="7" id="KW-1185">Reference proteome</keyword>
<dbReference type="GO" id="GO:0030975">
    <property type="term" value="F:thiamine binding"/>
    <property type="evidence" value="ECO:0007669"/>
    <property type="project" value="TreeGrafter"/>
</dbReference>
<dbReference type="SUPFAM" id="SSF53850">
    <property type="entry name" value="Periplasmic binding protein-like II"/>
    <property type="match status" value="1"/>
</dbReference>